<dbReference type="Pfam" id="PF13802">
    <property type="entry name" value="Gal_mutarotas_2"/>
    <property type="match status" value="1"/>
</dbReference>
<dbReference type="SUPFAM" id="SSF74650">
    <property type="entry name" value="Galactose mutarotase-like"/>
    <property type="match status" value="1"/>
</dbReference>
<sequence length="247" mass="28543">MKTLKNWTLAGQYDDRIELLVDGQHLFCLYVLEEDLFRVLLKRNGELALDRTWSIAPQQDVPWEGRDRLSVAGFGLPGYRLEQHDQRLVVASAALRVTVHQPLWLEWEYCGADGQWRPLAADRPTSAYLLNAHGDGVAHYQRRFGGERYYGLGEKSGDLERSGRRFEMRNLDAMGYNAASTDPLYKHIPFTITRREDVSFGLFYDNLSSCWLDLGNELDNYHPAYRRYQAEAGIWIITCSSGRRCWT</sequence>
<dbReference type="Proteomes" id="UP000307968">
    <property type="component" value="Chromosome"/>
</dbReference>
<dbReference type="InterPro" id="IPR025887">
    <property type="entry name" value="Glyco_hydro_31_N_dom"/>
</dbReference>
<dbReference type="CDD" id="cd14752">
    <property type="entry name" value="GH31_N"/>
    <property type="match status" value="1"/>
</dbReference>
<feature type="domain" description="Glycoside hydrolase family 31 N-terminal" evidence="1">
    <location>
        <begin position="27"/>
        <end position="213"/>
    </location>
</feature>
<dbReference type="GO" id="GO:0005975">
    <property type="term" value="P:carbohydrate metabolic process"/>
    <property type="evidence" value="ECO:0007669"/>
    <property type="project" value="InterPro"/>
</dbReference>
<protein>
    <recommendedName>
        <fullName evidence="1">Glycoside hydrolase family 31 N-terminal domain-containing protein</fullName>
    </recommendedName>
</protein>
<reference evidence="2 3" key="1">
    <citation type="submission" date="2019-05" db="EMBL/GenBank/DDBJ databases">
        <authorList>
            <consortium name="Pathogen Informatics"/>
        </authorList>
    </citation>
    <scope>NUCLEOTIDE SEQUENCE [LARGE SCALE GENOMIC DNA]</scope>
    <source>
        <strain evidence="2 3">NCTC12971</strain>
    </source>
</reference>
<name>A0A4U9HNX4_SERRU</name>
<dbReference type="AlphaFoldDB" id="A0A4U9HNX4"/>
<organism evidence="2 3">
    <name type="scientific">Serratia rubidaea</name>
    <name type="common">Serratia marinorubra</name>
    <dbReference type="NCBI Taxonomy" id="61652"/>
    <lineage>
        <taxon>Bacteria</taxon>
        <taxon>Pseudomonadati</taxon>
        <taxon>Pseudomonadota</taxon>
        <taxon>Gammaproteobacteria</taxon>
        <taxon>Enterobacterales</taxon>
        <taxon>Yersiniaceae</taxon>
        <taxon>Serratia</taxon>
    </lineage>
</organism>
<dbReference type="GO" id="GO:0003824">
    <property type="term" value="F:catalytic activity"/>
    <property type="evidence" value="ECO:0007669"/>
    <property type="project" value="InterPro"/>
</dbReference>
<evidence type="ECO:0000259" key="1">
    <source>
        <dbReference type="Pfam" id="PF13802"/>
    </source>
</evidence>
<gene>
    <name evidence="2" type="ORF">NCTC12971_04309</name>
</gene>
<evidence type="ECO:0000313" key="3">
    <source>
        <dbReference type="Proteomes" id="UP000307968"/>
    </source>
</evidence>
<dbReference type="GO" id="GO:0030246">
    <property type="term" value="F:carbohydrate binding"/>
    <property type="evidence" value="ECO:0007669"/>
    <property type="project" value="InterPro"/>
</dbReference>
<dbReference type="Gene3D" id="2.60.40.1760">
    <property type="entry name" value="glycosyl hydrolase (family 31)"/>
    <property type="match status" value="1"/>
</dbReference>
<dbReference type="InterPro" id="IPR011013">
    <property type="entry name" value="Gal_mutarotase_sf_dom"/>
</dbReference>
<dbReference type="EMBL" id="LR590463">
    <property type="protein sequence ID" value="VTP65890.1"/>
    <property type="molecule type" value="Genomic_DNA"/>
</dbReference>
<proteinExistence type="predicted"/>
<evidence type="ECO:0000313" key="2">
    <source>
        <dbReference type="EMBL" id="VTP65890.1"/>
    </source>
</evidence>
<accession>A0A4U9HNX4</accession>